<feature type="compositionally biased region" description="Basic and acidic residues" evidence="1">
    <location>
        <begin position="204"/>
        <end position="214"/>
    </location>
</feature>
<gene>
    <name evidence="3" type="ORF">CVT25_014328</name>
</gene>
<dbReference type="Proteomes" id="UP000283269">
    <property type="component" value="Unassembled WGS sequence"/>
</dbReference>
<name>A0A409XKZ9_PSICY</name>
<keyword evidence="2" id="KW-0472">Membrane</keyword>
<keyword evidence="4" id="KW-1185">Reference proteome</keyword>
<feature type="region of interest" description="Disordered" evidence="1">
    <location>
        <begin position="144"/>
        <end position="172"/>
    </location>
</feature>
<evidence type="ECO:0000313" key="3">
    <source>
        <dbReference type="EMBL" id="PPQ91442.1"/>
    </source>
</evidence>
<dbReference type="InParanoid" id="A0A409XKZ9"/>
<organism evidence="3 4">
    <name type="scientific">Psilocybe cyanescens</name>
    <dbReference type="NCBI Taxonomy" id="93625"/>
    <lineage>
        <taxon>Eukaryota</taxon>
        <taxon>Fungi</taxon>
        <taxon>Dikarya</taxon>
        <taxon>Basidiomycota</taxon>
        <taxon>Agaricomycotina</taxon>
        <taxon>Agaricomycetes</taxon>
        <taxon>Agaricomycetidae</taxon>
        <taxon>Agaricales</taxon>
        <taxon>Agaricineae</taxon>
        <taxon>Strophariaceae</taxon>
        <taxon>Psilocybe</taxon>
    </lineage>
</organism>
<comment type="caution">
    <text evidence="3">The sequence shown here is derived from an EMBL/GenBank/DDBJ whole genome shotgun (WGS) entry which is preliminary data.</text>
</comment>
<keyword evidence="2" id="KW-1133">Transmembrane helix</keyword>
<dbReference type="EMBL" id="NHYD01001350">
    <property type="protein sequence ID" value="PPQ91442.1"/>
    <property type="molecule type" value="Genomic_DNA"/>
</dbReference>
<feature type="transmembrane region" description="Helical" evidence="2">
    <location>
        <begin position="20"/>
        <end position="41"/>
    </location>
</feature>
<evidence type="ECO:0000313" key="4">
    <source>
        <dbReference type="Proteomes" id="UP000283269"/>
    </source>
</evidence>
<reference evidence="3 4" key="1">
    <citation type="journal article" date="2018" name="Evol. Lett.">
        <title>Horizontal gene cluster transfer increased hallucinogenic mushroom diversity.</title>
        <authorList>
            <person name="Reynolds H.T."/>
            <person name="Vijayakumar V."/>
            <person name="Gluck-Thaler E."/>
            <person name="Korotkin H.B."/>
            <person name="Matheny P.B."/>
            <person name="Slot J.C."/>
        </authorList>
    </citation>
    <scope>NUCLEOTIDE SEQUENCE [LARGE SCALE GENOMIC DNA]</scope>
    <source>
        <strain evidence="3 4">2631</strain>
    </source>
</reference>
<evidence type="ECO:0000256" key="1">
    <source>
        <dbReference type="SAM" id="MobiDB-lite"/>
    </source>
</evidence>
<keyword evidence="2" id="KW-0812">Transmembrane</keyword>
<accession>A0A409XKZ9</accession>
<feature type="region of interest" description="Disordered" evidence="1">
    <location>
        <begin position="186"/>
        <end position="214"/>
    </location>
</feature>
<dbReference type="AlphaFoldDB" id="A0A409XKZ9"/>
<feature type="compositionally biased region" description="Polar residues" evidence="1">
    <location>
        <begin position="158"/>
        <end position="170"/>
    </location>
</feature>
<dbReference type="OrthoDB" id="3070187at2759"/>
<sequence>MTPTPSSVTQDTRHILPLGSIVAIILGILFCITIAGVIIVITRPRFGSLARLWKDSRTPGSYLPSTVNSFEPKQQRDSSNLYRRYNPVQRPFSRTFFDLQAFRFDTAGNGIGQGSTISHQHNNLVASNIARKYNDFQAHQIYSTGIPPPSAVPKPASRSMSSKTSKQPTYSSISSRIMSIMDAFSDSGVGSGRTSLKSYNWKPPRNDPASEGHA</sequence>
<protein>
    <submittedName>
        <fullName evidence="3">Uncharacterized protein</fullName>
    </submittedName>
</protein>
<evidence type="ECO:0000256" key="2">
    <source>
        <dbReference type="SAM" id="Phobius"/>
    </source>
</evidence>
<proteinExistence type="predicted"/>